<keyword evidence="3" id="KW-0507">mRNA processing</keyword>
<dbReference type="SUPFAM" id="SSF56112">
    <property type="entry name" value="Protein kinase-like (PK-like)"/>
    <property type="match status" value="1"/>
</dbReference>
<evidence type="ECO:0000256" key="5">
    <source>
        <dbReference type="ARBA" id="ARBA00022840"/>
    </source>
</evidence>
<proteinExistence type="predicted"/>
<keyword evidence="4" id="KW-0547">Nucleotide-binding</keyword>
<dbReference type="Gene3D" id="1.20.5.5160">
    <property type="match status" value="1"/>
</dbReference>
<dbReference type="Gene3D" id="1.10.287.3700">
    <property type="match status" value="1"/>
</dbReference>
<evidence type="ECO:0000256" key="1">
    <source>
        <dbReference type="ARBA" id="ARBA00004496"/>
    </source>
</evidence>
<gene>
    <name evidence="9" type="ORF">ZHD862_LOCUS10008</name>
</gene>
<dbReference type="GO" id="GO:0000932">
    <property type="term" value="C:P-body"/>
    <property type="evidence" value="ECO:0007669"/>
    <property type="project" value="TreeGrafter"/>
</dbReference>
<dbReference type="AlphaFoldDB" id="A0A814D8P7"/>
<keyword evidence="5" id="KW-0067">ATP-binding</keyword>
<evidence type="ECO:0000256" key="4">
    <source>
        <dbReference type="ARBA" id="ARBA00022741"/>
    </source>
</evidence>
<dbReference type="InterPro" id="IPR030844">
    <property type="entry name" value="PAN3"/>
</dbReference>
<evidence type="ECO:0000256" key="3">
    <source>
        <dbReference type="ARBA" id="ARBA00022664"/>
    </source>
</evidence>
<dbReference type="InterPro" id="IPR041332">
    <property type="entry name" value="Pan3_CK"/>
</dbReference>
<evidence type="ECO:0000256" key="7">
    <source>
        <dbReference type="SAM" id="MobiDB-lite"/>
    </source>
</evidence>
<organism evidence="9 10">
    <name type="scientific">Rotaria sordida</name>
    <dbReference type="NCBI Taxonomy" id="392033"/>
    <lineage>
        <taxon>Eukaryota</taxon>
        <taxon>Metazoa</taxon>
        <taxon>Spiralia</taxon>
        <taxon>Gnathifera</taxon>
        <taxon>Rotifera</taxon>
        <taxon>Eurotatoria</taxon>
        <taxon>Bdelloidea</taxon>
        <taxon>Philodinida</taxon>
        <taxon>Philodinidae</taxon>
        <taxon>Rotaria</taxon>
    </lineage>
</organism>
<name>A0A814D8P7_9BILA</name>
<evidence type="ECO:0000256" key="2">
    <source>
        <dbReference type="ARBA" id="ARBA00022490"/>
    </source>
</evidence>
<dbReference type="Proteomes" id="UP000663864">
    <property type="component" value="Unassembled WGS sequence"/>
</dbReference>
<evidence type="ECO:0000256" key="6">
    <source>
        <dbReference type="ARBA" id="ARBA00023054"/>
    </source>
</evidence>
<dbReference type="Pfam" id="PF18101">
    <property type="entry name" value="Pan3_CK"/>
    <property type="match status" value="1"/>
</dbReference>
<dbReference type="EMBL" id="CAJNOT010000352">
    <property type="protein sequence ID" value="CAF0951036.1"/>
    <property type="molecule type" value="Genomic_DNA"/>
</dbReference>
<keyword evidence="6" id="KW-0175">Coiled coil</keyword>
<feature type="compositionally biased region" description="Polar residues" evidence="7">
    <location>
        <begin position="54"/>
        <end position="84"/>
    </location>
</feature>
<dbReference type="GO" id="GO:0000289">
    <property type="term" value="P:nuclear-transcribed mRNA poly(A) tail shortening"/>
    <property type="evidence" value="ECO:0007669"/>
    <property type="project" value="InterPro"/>
</dbReference>
<dbReference type="GO" id="GO:0006397">
    <property type="term" value="P:mRNA processing"/>
    <property type="evidence" value="ECO:0007669"/>
    <property type="project" value="UniProtKB-KW"/>
</dbReference>
<dbReference type="FunFam" id="1.10.287.3700:FF:000001">
    <property type="entry name" value="PAN2-PAN3 deadenylation complex subunit PAN3"/>
    <property type="match status" value="1"/>
</dbReference>
<feature type="compositionally biased region" description="Polar residues" evidence="7">
    <location>
        <begin position="109"/>
        <end position="125"/>
    </location>
</feature>
<feature type="compositionally biased region" description="Basic and acidic residues" evidence="7">
    <location>
        <begin position="238"/>
        <end position="252"/>
    </location>
</feature>
<protein>
    <recommendedName>
        <fullName evidence="8">Pan3 C-terminal knob domain-containing protein</fullName>
    </recommendedName>
</protein>
<dbReference type="GO" id="GO:0008143">
    <property type="term" value="F:poly(A) binding"/>
    <property type="evidence" value="ECO:0007669"/>
    <property type="project" value="TreeGrafter"/>
</dbReference>
<feature type="compositionally biased region" description="Basic and acidic residues" evidence="7">
    <location>
        <begin position="217"/>
        <end position="230"/>
    </location>
</feature>
<feature type="compositionally biased region" description="Low complexity" evidence="7">
    <location>
        <begin position="145"/>
        <end position="161"/>
    </location>
</feature>
<feature type="compositionally biased region" description="Basic and acidic residues" evidence="7">
    <location>
        <begin position="39"/>
        <end position="53"/>
    </location>
</feature>
<dbReference type="GO" id="GO:0005524">
    <property type="term" value="F:ATP binding"/>
    <property type="evidence" value="ECO:0007669"/>
    <property type="project" value="UniProtKB-KW"/>
</dbReference>
<feature type="compositionally biased region" description="Low complexity" evidence="7">
    <location>
        <begin position="253"/>
        <end position="265"/>
    </location>
</feature>
<keyword evidence="2" id="KW-0963">Cytoplasm</keyword>
<feature type="region of interest" description="Disordered" evidence="7">
    <location>
        <begin position="1"/>
        <end position="170"/>
    </location>
</feature>
<comment type="subcellular location">
    <subcellularLocation>
        <location evidence="1">Cytoplasm</location>
    </subcellularLocation>
</comment>
<evidence type="ECO:0000313" key="9">
    <source>
        <dbReference type="EMBL" id="CAF0951036.1"/>
    </source>
</evidence>
<dbReference type="PANTHER" id="PTHR12272">
    <property type="entry name" value="DEADENYLATION COMPLEX SUBUNIT PAN3"/>
    <property type="match status" value="1"/>
</dbReference>
<dbReference type="Gene3D" id="1.10.510.10">
    <property type="entry name" value="Transferase(Phosphotransferase) domain 1"/>
    <property type="match status" value="1"/>
</dbReference>
<reference evidence="9" key="1">
    <citation type="submission" date="2021-02" db="EMBL/GenBank/DDBJ databases">
        <authorList>
            <person name="Nowell W R."/>
        </authorList>
    </citation>
    <scope>NUCLEOTIDE SEQUENCE</scope>
</reference>
<dbReference type="PANTHER" id="PTHR12272:SF11">
    <property type="entry name" value="PAN2-PAN3 DEADENYLATION COMPLEX SUBUNIT PAN3"/>
    <property type="match status" value="1"/>
</dbReference>
<evidence type="ECO:0000313" key="10">
    <source>
        <dbReference type="Proteomes" id="UP000663864"/>
    </source>
</evidence>
<feature type="compositionally biased region" description="Polar residues" evidence="7">
    <location>
        <begin position="268"/>
        <end position="282"/>
    </location>
</feature>
<sequence>MSNFSKDHPSIRVFAPPGGRTANIFGVPEPEAPMPTKKNHMESDIFGCKKDNTDSVPVKQTRNITNNIFGSQPEQSVPKSNVYSDKNKSTIFDEPPPQQPSNKPDRQRSNIFASNEPMQSTSTRPVSEKYKSSIFGTGDNDIQTKRQQGTRQGLRGRFQQTNNRQDSYRPSIAISLYSPLRLKDPNASRMGYNPINGEPYSTKDGLNSKVEQTGMMENDKDSNDTSKTPEEENGEQVENGKDKSNENGHTDESTNNATENGNAETSNDKPTNGHSTAKNPHTSIEFYKNQKKYIMISNGALDGEMYGVSPFQQGRTFMTPPRNPPVYYNNSSYSQPSMMTRDGTLNNAGSSANPNNTSGYLSDLHSHSVQSKFSHANSMMGTSRLAHLGVNGPFSSLGPVSSHVRKSLQMTIDAAVVDNSARISPENNLDFYAYSQAAPYSMQQLTDDDLLIGGSNRDEKERTIPPDMPSVRQVRSDFAYFMSDELRAELLRRNQMLMACANLDVAGAMPERVGDYYNLMPLDSSQANVPHKSRTFRYQTISYKATHIRTNTVCYLKRIMGCKLPTARLYEVVEAWKKIVHANIVQLREVFLTKDFDDEQPSIIFAYDFIPCCETLQKRHFSSNNSLLKGWANPYNLSGEDRPFSAGKGTSQTGLLAESLIWEYVVQMSSLIRTLHGVSLACRCLNLSRILVDGDSKAGRGKSRLWLSGVGIADILDGTINGTVHQHILNDLQDFGRLILMLACNSIVGAQKEHLQTSLEIVQRNYSHDLKNLILHFLLPSNTSKPKTINECMPMIGARFYAQIDNLHVRGDILENELAKELDCGRLFRLICKLDALLERPEHSMNQVWSETGDRYILKLFRDFVFHSVGFDGEPTLDIAHIAQCLNKFDAGSHDKICLTSRDEQNVIIVSYSELHQAFERAFTELMNYGSTGSS</sequence>
<accession>A0A814D8P7</accession>
<feature type="region of interest" description="Disordered" evidence="7">
    <location>
        <begin position="183"/>
        <end position="282"/>
    </location>
</feature>
<dbReference type="InterPro" id="IPR011009">
    <property type="entry name" value="Kinase-like_dom_sf"/>
</dbReference>
<evidence type="ECO:0000259" key="8">
    <source>
        <dbReference type="Pfam" id="PF18101"/>
    </source>
</evidence>
<comment type="caution">
    <text evidence="9">The sequence shown here is derived from an EMBL/GenBank/DDBJ whole genome shotgun (WGS) entry which is preliminary data.</text>
</comment>
<feature type="compositionally biased region" description="Basic and acidic residues" evidence="7">
    <location>
        <begin position="1"/>
        <end position="10"/>
    </location>
</feature>
<dbReference type="GO" id="GO:0031251">
    <property type="term" value="C:PAN complex"/>
    <property type="evidence" value="ECO:0007669"/>
    <property type="project" value="InterPro"/>
</dbReference>
<feature type="domain" description="Pan3 C-terminal knob" evidence="8">
    <location>
        <begin position="789"/>
        <end position="926"/>
    </location>
</feature>